<dbReference type="EMBL" id="QKZR01000001">
    <property type="protein sequence ID" value="PZX43444.1"/>
    <property type="molecule type" value="Genomic_DNA"/>
</dbReference>
<name>A0ABX5Q097_9FLAO</name>
<dbReference type="GO" id="GO:0006508">
    <property type="term" value="P:proteolysis"/>
    <property type="evidence" value="ECO:0007669"/>
    <property type="project" value="UniProtKB-KW"/>
</dbReference>
<organism evidence="1 2">
    <name type="scientific">Nonlabens dokdonensis</name>
    <dbReference type="NCBI Taxonomy" id="328515"/>
    <lineage>
        <taxon>Bacteria</taxon>
        <taxon>Pseudomonadati</taxon>
        <taxon>Bacteroidota</taxon>
        <taxon>Flavobacteriia</taxon>
        <taxon>Flavobacteriales</taxon>
        <taxon>Flavobacteriaceae</taxon>
        <taxon>Nonlabens</taxon>
    </lineage>
</organism>
<keyword evidence="1" id="KW-0378">Hydrolase</keyword>
<accession>A0ABX5Q097</accession>
<keyword evidence="2" id="KW-1185">Reference proteome</keyword>
<comment type="caution">
    <text evidence="1">The sequence shown here is derived from an EMBL/GenBank/DDBJ whole genome shotgun (WGS) entry which is preliminary data.</text>
</comment>
<dbReference type="GO" id="GO:0008233">
    <property type="term" value="F:peptidase activity"/>
    <property type="evidence" value="ECO:0007669"/>
    <property type="project" value="UniProtKB-KW"/>
</dbReference>
<dbReference type="Proteomes" id="UP000248584">
    <property type="component" value="Unassembled WGS sequence"/>
</dbReference>
<dbReference type="InterPro" id="IPR038765">
    <property type="entry name" value="Papain-like_cys_pep_sf"/>
</dbReference>
<reference evidence="1 2" key="1">
    <citation type="submission" date="2018-06" db="EMBL/GenBank/DDBJ databases">
        <title>Genomic Encyclopedia of Archaeal and Bacterial Type Strains, Phase II (KMG-II): from individual species to whole genera.</title>
        <authorList>
            <person name="Goeker M."/>
        </authorList>
    </citation>
    <scope>NUCLEOTIDE SEQUENCE [LARGE SCALE GENOMIC DNA]</scope>
    <source>
        <strain evidence="1 2">DSM 17205</strain>
    </source>
</reference>
<evidence type="ECO:0000313" key="2">
    <source>
        <dbReference type="Proteomes" id="UP000248584"/>
    </source>
</evidence>
<dbReference type="SUPFAM" id="SSF54001">
    <property type="entry name" value="Cysteine proteinases"/>
    <property type="match status" value="1"/>
</dbReference>
<dbReference type="RefSeq" id="WP_015361259.1">
    <property type="nucleotide sequence ID" value="NZ_QKZR01000001.1"/>
</dbReference>
<gene>
    <name evidence="1" type="ORF">LX97_00444</name>
</gene>
<keyword evidence="1" id="KW-0645">Protease</keyword>
<proteinExistence type="predicted"/>
<evidence type="ECO:0000313" key="1">
    <source>
        <dbReference type="EMBL" id="PZX43444.1"/>
    </source>
</evidence>
<sequence>MYNNSFDLAFAKAITILVFFLMSFLSSAQVDYRHYQSPVKNQGSRGTCTAFSVAATLEVTPYMPSDVSEQYLYAALKHSQPGVTYQEGDLFINYKKPLASYGIVAESVMPYNGGSLDWESDTNDFTRLIKGAQVGKVGLYQYSKNATYGIKDDNFIHIDARTIHDVEQLKKLLDTGVLNIAVIYTNIHVPVWSQTQTTALQPFYQL</sequence>
<dbReference type="Gene3D" id="3.90.70.10">
    <property type="entry name" value="Cysteine proteinases"/>
    <property type="match status" value="1"/>
</dbReference>
<protein>
    <submittedName>
        <fullName evidence="1">Papain like protease</fullName>
    </submittedName>
</protein>